<dbReference type="InterPro" id="IPR015421">
    <property type="entry name" value="PyrdxlP-dep_Trfase_major"/>
</dbReference>
<dbReference type="Proteomes" id="UP001516662">
    <property type="component" value="Unassembled WGS sequence"/>
</dbReference>
<evidence type="ECO:0000313" key="2">
    <source>
        <dbReference type="EMBL" id="MBE4908530.1"/>
    </source>
</evidence>
<dbReference type="EMBL" id="JADCLJ010000020">
    <property type="protein sequence ID" value="MBE4908530.1"/>
    <property type="molecule type" value="Genomic_DNA"/>
</dbReference>
<sequence length="376" mass="42215">METETLLKIRSEFPSLENKIILSSCSQSAISLDVLDAMEEYKNSLLEDGMSWETWMVKVNNAKEKFSRIINCNPDEIAILSSVSDSISSILHSLDLNNQEVCVTEMDFPCIGHAVLAQQKKQNFKVTFIPAENNVIPIDHYEKYIHENTGLTCVSHVSYYNGFKQNIKEIAKIAHRNDSLLFVDAYQSAGGVNIDVKEMDIDILVAGMQKYLLGVPGISFMYIKKEIAEKLSPTTIGWFGQKEPFAFDLKNLDYANSAQRFNTGTPPVINGYIADAALSFIERIGMETIERHLSKLSYHTIENALQMGFKLASPRDINQKGASTAIYVENANKVEGLLKEAGYVVSARKDVIRIAPHIYNTEDDILNCLKQLEKLI</sequence>
<keyword evidence="2" id="KW-0032">Aminotransferase</keyword>
<dbReference type="SUPFAM" id="SSF53383">
    <property type="entry name" value="PLP-dependent transferases"/>
    <property type="match status" value="1"/>
</dbReference>
<proteinExistence type="predicted"/>
<dbReference type="InterPro" id="IPR000192">
    <property type="entry name" value="Aminotrans_V_dom"/>
</dbReference>
<gene>
    <name evidence="2" type="ORF">IMZ08_10725</name>
</gene>
<evidence type="ECO:0000259" key="1">
    <source>
        <dbReference type="Pfam" id="PF00266"/>
    </source>
</evidence>
<dbReference type="Pfam" id="PF00266">
    <property type="entry name" value="Aminotran_5"/>
    <property type="match status" value="1"/>
</dbReference>
<evidence type="ECO:0000313" key="3">
    <source>
        <dbReference type="Proteomes" id="UP001516662"/>
    </source>
</evidence>
<name>A0ABR9QJ66_9BACI</name>
<keyword evidence="2" id="KW-0808">Transferase</keyword>
<reference evidence="2 3" key="1">
    <citation type="submission" date="2020-10" db="EMBL/GenBank/DDBJ databases">
        <title>Bacillus sp. HD4P25, an endophyte from a halophyte.</title>
        <authorList>
            <person name="Sun J.-Q."/>
        </authorList>
    </citation>
    <scope>NUCLEOTIDE SEQUENCE [LARGE SCALE GENOMIC DNA]</scope>
    <source>
        <strain evidence="2 3">YIM 93174</strain>
    </source>
</reference>
<keyword evidence="3" id="KW-1185">Reference proteome</keyword>
<dbReference type="PANTHER" id="PTHR43586">
    <property type="entry name" value="CYSTEINE DESULFURASE"/>
    <property type="match status" value="1"/>
</dbReference>
<organism evidence="2 3">
    <name type="scientific">Litchfieldia luteola</name>
    <dbReference type="NCBI Taxonomy" id="682179"/>
    <lineage>
        <taxon>Bacteria</taxon>
        <taxon>Bacillati</taxon>
        <taxon>Bacillota</taxon>
        <taxon>Bacilli</taxon>
        <taxon>Bacillales</taxon>
        <taxon>Bacillaceae</taxon>
        <taxon>Litchfieldia</taxon>
    </lineage>
</organism>
<dbReference type="InterPro" id="IPR015422">
    <property type="entry name" value="PyrdxlP-dep_Trfase_small"/>
</dbReference>
<dbReference type="Gene3D" id="3.40.640.10">
    <property type="entry name" value="Type I PLP-dependent aspartate aminotransferase-like (Major domain)"/>
    <property type="match status" value="1"/>
</dbReference>
<protein>
    <submittedName>
        <fullName evidence="2">Aminotransferase class V-fold PLP-dependent enzyme</fullName>
    </submittedName>
</protein>
<dbReference type="PANTHER" id="PTHR43586:SF15">
    <property type="entry name" value="BLR3095 PROTEIN"/>
    <property type="match status" value="1"/>
</dbReference>
<dbReference type="GO" id="GO:0008483">
    <property type="term" value="F:transaminase activity"/>
    <property type="evidence" value="ECO:0007669"/>
    <property type="project" value="UniProtKB-KW"/>
</dbReference>
<feature type="domain" description="Aminotransferase class V" evidence="1">
    <location>
        <begin position="28"/>
        <end position="346"/>
    </location>
</feature>
<dbReference type="RefSeq" id="WP_193536309.1">
    <property type="nucleotide sequence ID" value="NZ_JADCLJ010000020.1"/>
</dbReference>
<dbReference type="InterPro" id="IPR015424">
    <property type="entry name" value="PyrdxlP-dep_Trfase"/>
</dbReference>
<accession>A0ABR9QJ66</accession>
<dbReference type="Gene3D" id="3.90.1150.10">
    <property type="entry name" value="Aspartate Aminotransferase, domain 1"/>
    <property type="match status" value="1"/>
</dbReference>
<comment type="caution">
    <text evidence="2">The sequence shown here is derived from an EMBL/GenBank/DDBJ whole genome shotgun (WGS) entry which is preliminary data.</text>
</comment>